<dbReference type="Gene3D" id="1.25.40.10">
    <property type="entry name" value="Tetratricopeptide repeat domain"/>
    <property type="match status" value="1"/>
</dbReference>
<dbReference type="SUPFAM" id="SSF48452">
    <property type="entry name" value="TPR-like"/>
    <property type="match status" value="1"/>
</dbReference>
<protein>
    <submittedName>
        <fullName evidence="1">Uncharacterized protein</fullName>
    </submittedName>
</protein>
<gene>
    <name evidence="1" type="ORF">LCGC14_1529820</name>
</gene>
<comment type="caution">
    <text evidence="1">The sequence shown here is derived from an EMBL/GenBank/DDBJ whole genome shotgun (WGS) entry which is preliminary data.</text>
</comment>
<dbReference type="InterPro" id="IPR011990">
    <property type="entry name" value="TPR-like_helical_dom_sf"/>
</dbReference>
<dbReference type="AlphaFoldDB" id="A0A0F9IW51"/>
<organism evidence="1">
    <name type="scientific">marine sediment metagenome</name>
    <dbReference type="NCBI Taxonomy" id="412755"/>
    <lineage>
        <taxon>unclassified sequences</taxon>
        <taxon>metagenomes</taxon>
        <taxon>ecological metagenomes</taxon>
    </lineage>
</organism>
<dbReference type="EMBL" id="LAZR01011448">
    <property type="protein sequence ID" value="KKM61629.1"/>
    <property type="molecule type" value="Genomic_DNA"/>
</dbReference>
<name>A0A0F9IW51_9ZZZZ</name>
<evidence type="ECO:0000313" key="1">
    <source>
        <dbReference type="EMBL" id="KKM61629.1"/>
    </source>
</evidence>
<sequence length="400" mass="47797">MDDDIDLGLILLVSTIENISRKYGGIEEKFDETNEFYLKLKKIIDKLPQTIESSIRDDLFEEIGRAYLSLSHLRIKAKYKNFCLSSLSHFIYNEKFEEMISNLYTLRSKILHAGEILEFRLRDQIIMYNPRNSKSGNIKKYKDEKGEHSIIIRIPSYNDLLKIFADIIVNFIRYLYTVKDDEEDKMHYKESDTKKRNIVIGSLNKEGKKPGSIINLNTDYYRRIDFIDLTQIENTLKAIERSNKINIEEKLKKVVEIIQKPNFSVDYISFRRACYLKIIFLHDLERYDECLEMFEKYQISEINEETFPVFNTKAYCLAKREKFEKAHVLIDKVLEIVDKEKENKARFLDSKGDFYKMEDNRTKAIEFYKKSLRLFNEPPFPFHEETKKKLKECKEREKNK</sequence>
<accession>A0A0F9IW51</accession>
<proteinExistence type="predicted"/>
<reference evidence="1" key="1">
    <citation type="journal article" date="2015" name="Nature">
        <title>Complex archaea that bridge the gap between prokaryotes and eukaryotes.</title>
        <authorList>
            <person name="Spang A."/>
            <person name="Saw J.H."/>
            <person name="Jorgensen S.L."/>
            <person name="Zaremba-Niedzwiedzka K."/>
            <person name="Martijn J."/>
            <person name="Lind A.E."/>
            <person name="van Eijk R."/>
            <person name="Schleper C."/>
            <person name="Guy L."/>
            <person name="Ettema T.J."/>
        </authorList>
    </citation>
    <scope>NUCLEOTIDE SEQUENCE</scope>
</reference>